<dbReference type="InterPro" id="IPR041049">
    <property type="entry name" value="DUF5615"/>
</dbReference>
<evidence type="ECO:0000313" key="2">
    <source>
        <dbReference type="EMBL" id="TDX00767.1"/>
    </source>
</evidence>
<gene>
    <name evidence="2" type="ORF">EDB95_1796</name>
</gene>
<evidence type="ECO:0000313" key="3">
    <source>
        <dbReference type="Proteomes" id="UP000294498"/>
    </source>
</evidence>
<dbReference type="AlphaFoldDB" id="A0A4R8DTM3"/>
<dbReference type="InterPro" id="IPR029060">
    <property type="entry name" value="PIN-like_dom_sf"/>
</dbReference>
<evidence type="ECO:0000259" key="1">
    <source>
        <dbReference type="Pfam" id="PF18480"/>
    </source>
</evidence>
<protein>
    <submittedName>
        <fullName evidence="2">Putative nuclease of predicted toxin-antitoxin system</fullName>
    </submittedName>
</protein>
<comment type="caution">
    <text evidence="2">The sequence shown here is derived from an EMBL/GenBank/DDBJ whole genome shotgun (WGS) entry which is preliminary data.</text>
</comment>
<accession>A0A4R8DTM3</accession>
<dbReference type="Proteomes" id="UP000294498">
    <property type="component" value="Unassembled WGS sequence"/>
</dbReference>
<feature type="domain" description="DUF5615" evidence="1">
    <location>
        <begin position="1"/>
        <end position="110"/>
    </location>
</feature>
<reference evidence="2 3" key="1">
    <citation type="submission" date="2019-03" db="EMBL/GenBank/DDBJ databases">
        <title>Genomic Encyclopedia of Type Strains, Phase IV (KMG-IV): sequencing the most valuable type-strain genomes for metagenomic binning, comparative biology and taxonomic classification.</title>
        <authorList>
            <person name="Goeker M."/>
        </authorList>
    </citation>
    <scope>NUCLEOTIDE SEQUENCE [LARGE SCALE GENOMIC DNA]</scope>
    <source>
        <strain evidence="2 3">DSM 100059</strain>
    </source>
</reference>
<dbReference type="OrthoDB" id="27473at2"/>
<dbReference type="EMBL" id="SODV01000001">
    <property type="protein sequence ID" value="TDX00767.1"/>
    <property type="molecule type" value="Genomic_DNA"/>
</dbReference>
<sequence length="113" mass="12900">MTLLLDANLSWRLISVLKQHFDDCLHVNSIGLKIPPTDAEIWNYAKDHNLLIVTNDDDFADLVHVKGFPPKVLLFRIGNHKRIYTANLLIQKKEDILAFFHSPDLGLLEIIAS</sequence>
<organism evidence="2 3">
    <name type="scientific">Dinghuibacter silviterrae</name>
    <dbReference type="NCBI Taxonomy" id="1539049"/>
    <lineage>
        <taxon>Bacteria</taxon>
        <taxon>Pseudomonadati</taxon>
        <taxon>Bacteroidota</taxon>
        <taxon>Chitinophagia</taxon>
        <taxon>Chitinophagales</taxon>
        <taxon>Chitinophagaceae</taxon>
        <taxon>Dinghuibacter</taxon>
    </lineage>
</organism>
<name>A0A4R8DTM3_9BACT</name>
<dbReference type="RefSeq" id="WP_133992733.1">
    <property type="nucleotide sequence ID" value="NZ_SODV01000001.1"/>
</dbReference>
<proteinExistence type="predicted"/>
<dbReference type="SUPFAM" id="SSF88723">
    <property type="entry name" value="PIN domain-like"/>
    <property type="match status" value="1"/>
</dbReference>
<dbReference type="Pfam" id="PF18480">
    <property type="entry name" value="DUF5615"/>
    <property type="match status" value="1"/>
</dbReference>
<keyword evidence="3" id="KW-1185">Reference proteome</keyword>